<feature type="region of interest" description="Disordered" evidence="12">
    <location>
        <begin position="1183"/>
        <end position="1238"/>
    </location>
</feature>
<dbReference type="Pfam" id="PF21089">
    <property type="entry name" value="PKS_DH_N"/>
    <property type="match status" value="1"/>
</dbReference>
<dbReference type="Gene3D" id="3.40.366.10">
    <property type="entry name" value="Malonyl-Coenzyme A Acyl Carrier Protein, domain 2"/>
    <property type="match status" value="1"/>
</dbReference>
<evidence type="ECO:0000256" key="4">
    <source>
        <dbReference type="ARBA" id="ARBA00022679"/>
    </source>
</evidence>
<feature type="domain" description="Ketosynthase family 3 (KS3)" evidence="14">
    <location>
        <begin position="763"/>
        <end position="1188"/>
    </location>
</feature>
<dbReference type="Gene3D" id="3.40.50.720">
    <property type="entry name" value="NAD(P)-binding Rossmann-like Domain"/>
    <property type="match status" value="3"/>
</dbReference>
<dbReference type="PROSITE" id="PS50075">
    <property type="entry name" value="CARRIER"/>
    <property type="match status" value="2"/>
</dbReference>
<dbReference type="Gene3D" id="3.90.180.10">
    <property type="entry name" value="Medium-chain alcohol dehydrogenases, catalytic domain"/>
    <property type="match status" value="1"/>
</dbReference>
<evidence type="ECO:0000256" key="1">
    <source>
        <dbReference type="ARBA" id="ARBA00006432"/>
    </source>
</evidence>
<dbReference type="PROSITE" id="PS00455">
    <property type="entry name" value="AMP_BINDING"/>
    <property type="match status" value="1"/>
</dbReference>
<comment type="similarity">
    <text evidence="1">Belongs to the ATP-dependent AMP-binding enzyme family.</text>
</comment>
<dbReference type="Pfam" id="PF23024">
    <property type="entry name" value="AMP-dom_DIP2-like"/>
    <property type="match status" value="1"/>
</dbReference>
<dbReference type="InterPro" id="IPR014043">
    <property type="entry name" value="Acyl_transferase_dom"/>
</dbReference>
<keyword evidence="4 16" id="KW-0808">Transferase</keyword>
<feature type="region of interest" description="C-terminal hotdog fold" evidence="11">
    <location>
        <begin position="1840"/>
        <end position="1989"/>
    </location>
</feature>
<feature type="region of interest" description="Disordered" evidence="12">
    <location>
        <begin position="2968"/>
        <end position="2996"/>
    </location>
</feature>
<dbReference type="GO" id="GO:0071766">
    <property type="term" value="P:Actinobacterium-type cell wall biogenesis"/>
    <property type="evidence" value="ECO:0007669"/>
    <property type="project" value="UniProtKB-ARBA"/>
</dbReference>
<dbReference type="PROSITE" id="PS00012">
    <property type="entry name" value="PHOSPHOPANTETHEINE"/>
    <property type="match status" value="1"/>
</dbReference>
<keyword evidence="2" id="KW-0596">Phosphopantetheine</keyword>
<dbReference type="Pfam" id="PF22621">
    <property type="entry name" value="CurL-like_PKS_C"/>
    <property type="match status" value="1"/>
</dbReference>
<dbReference type="PROSITE" id="PS52019">
    <property type="entry name" value="PKS_MFAS_DH"/>
    <property type="match status" value="1"/>
</dbReference>
<dbReference type="Pfam" id="PF00698">
    <property type="entry name" value="Acyl_transf_1"/>
    <property type="match status" value="1"/>
</dbReference>
<feature type="region of interest" description="N-terminal hotdog fold" evidence="11">
    <location>
        <begin position="1696"/>
        <end position="1824"/>
    </location>
</feature>
<dbReference type="SMART" id="SM00827">
    <property type="entry name" value="PKS_AT"/>
    <property type="match status" value="1"/>
</dbReference>
<dbReference type="CDD" id="cd00833">
    <property type="entry name" value="PKS"/>
    <property type="match status" value="1"/>
</dbReference>
<keyword evidence="9" id="KW-0511">Multifunctional enzyme</keyword>
<dbReference type="InterPro" id="IPR020807">
    <property type="entry name" value="PKS_DH"/>
</dbReference>
<evidence type="ECO:0000256" key="9">
    <source>
        <dbReference type="ARBA" id="ARBA00023268"/>
    </source>
</evidence>
<evidence type="ECO:0000259" key="15">
    <source>
        <dbReference type="PROSITE" id="PS52019"/>
    </source>
</evidence>
<evidence type="ECO:0000256" key="7">
    <source>
        <dbReference type="ARBA" id="ARBA00022857"/>
    </source>
</evidence>
<protein>
    <submittedName>
        <fullName evidence="16">Acyl transferase domain-containing protein</fullName>
    </submittedName>
</protein>
<dbReference type="InterPro" id="IPR013968">
    <property type="entry name" value="PKS_KR"/>
</dbReference>
<dbReference type="InterPro" id="IPR001227">
    <property type="entry name" value="Ac_transferase_dom_sf"/>
</dbReference>
<evidence type="ECO:0000259" key="13">
    <source>
        <dbReference type="PROSITE" id="PS50075"/>
    </source>
</evidence>
<dbReference type="Pfam" id="PF08659">
    <property type="entry name" value="KR"/>
    <property type="match status" value="1"/>
</dbReference>
<dbReference type="InterPro" id="IPR036736">
    <property type="entry name" value="ACP-like_sf"/>
</dbReference>
<feature type="compositionally biased region" description="Low complexity" evidence="12">
    <location>
        <begin position="1189"/>
        <end position="1208"/>
    </location>
</feature>
<dbReference type="Proteomes" id="UP000199696">
    <property type="component" value="Unassembled WGS sequence"/>
</dbReference>
<dbReference type="Pfam" id="PF08240">
    <property type="entry name" value="ADH_N"/>
    <property type="match status" value="1"/>
</dbReference>
<dbReference type="FunFam" id="3.40.47.10:FF:000019">
    <property type="entry name" value="Polyketide synthase type I"/>
    <property type="match status" value="1"/>
</dbReference>
<gene>
    <name evidence="16" type="ORF">GA0070604_3513</name>
</gene>
<dbReference type="SUPFAM" id="SSF56801">
    <property type="entry name" value="Acetyl-CoA synthetase-like"/>
    <property type="match status" value="1"/>
</dbReference>
<evidence type="ECO:0000313" key="16">
    <source>
        <dbReference type="EMBL" id="SCL56923.1"/>
    </source>
</evidence>
<dbReference type="InterPro" id="IPR049900">
    <property type="entry name" value="PKS_mFAS_DH"/>
</dbReference>
<dbReference type="PANTHER" id="PTHR43775">
    <property type="entry name" value="FATTY ACID SYNTHASE"/>
    <property type="match status" value="1"/>
</dbReference>
<dbReference type="Pfam" id="PF16197">
    <property type="entry name" value="KAsynt_C_assoc"/>
    <property type="match status" value="1"/>
</dbReference>
<dbReference type="InterPro" id="IPR020841">
    <property type="entry name" value="PKS_Beta-ketoAc_synthase_dom"/>
</dbReference>
<dbReference type="Pfam" id="PF21394">
    <property type="entry name" value="Beta-ketacyl_N"/>
    <property type="match status" value="1"/>
</dbReference>
<evidence type="ECO:0000256" key="2">
    <source>
        <dbReference type="ARBA" id="ARBA00022450"/>
    </source>
</evidence>
<dbReference type="SMART" id="SM00829">
    <property type="entry name" value="PKS_ER"/>
    <property type="match status" value="1"/>
</dbReference>
<dbReference type="Pfam" id="PF00501">
    <property type="entry name" value="AMP-binding"/>
    <property type="match status" value="1"/>
</dbReference>
<dbReference type="InterPro" id="IPR045851">
    <property type="entry name" value="AMP-bd_C_sf"/>
</dbReference>
<dbReference type="InterPro" id="IPR020806">
    <property type="entry name" value="PKS_PP-bd"/>
</dbReference>
<evidence type="ECO:0000313" key="17">
    <source>
        <dbReference type="Proteomes" id="UP000199696"/>
    </source>
</evidence>
<dbReference type="InterPro" id="IPR000873">
    <property type="entry name" value="AMP-dep_synth/lig_dom"/>
</dbReference>
<dbReference type="InterPro" id="IPR042104">
    <property type="entry name" value="PKS_dehydratase_sf"/>
</dbReference>
<dbReference type="SUPFAM" id="SSF53901">
    <property type="entry name" value="Thiolase-like"/>
    <property type="match status" value="1"/>
</dbReference>
<feature type="compositionally biased region" description="Low complexity" evidence="12">
    <location>
        <begin position="592"/>
        <end position="604"/>
    </location>
</feature>
<dbReference type="InterPro" id="IPR032821">
    <property type="entry name" value="PKS_assoc"/>
</dbReference>
<organism evidence="16 17">
    <name type="scientific">Micromonospora eburnea</name>
    <dbReference type="NCBI Taxonomy" id="227316"/>
    <lineage>
        <taxon>Bacteria</taxon>
        <taxon>Bacillati</taxon>
        <taxon>Actinomycetota</taxon>
        <taxon>Actinomycetes</taxon>
        <taxon>Micromonosporales</taxon>
        <taxon>Micromonosporaceae</taxon>
        <taxon>Micromonospora</taxon>
    </lineage>
</organism>
<dbReference type="Gene3D" id="3.30.70.3290">
    <property type="match status" value="1"/>
</dbReference>
<evidence type="ECO:0000256" key="8">
    <source>
        <dbReference type="ARBA" id="ARBA00023098"/>
    </source>
</evidence>
<dbReference type="InterPro" id="IPR020843">
    <property type="entry name" value="ER"/>
</dbReference>
<sequence length="3026" mass="319128">MGRLAGFAGRSRKPRTLVDQFRAVLLGRPEASTYRFLVDGEDDELVISNADMDRRARAIAATLRERVNEGDRALIVCPPGLDYLASFLGCLYARVIAVPVYPPNPVLLKRTLPRLVGVIEDARPAIVLAPAEITAMASEITALAPALGALIWAPVDRIDSAVADHWREPDLDGDDIAFLQYTSGSTGRPKGVVLSHRNLLANLEVTNQRFVTDVENTRMVSWLPPYHDMGLIGAMLQPLYAGFPATFMSPTSFLKRPLRWLQAISKYGGTLSGSPNFGYELCVAKTTPEQRAALDLSSWRLAFSGAEPVRAETIDRFAEAFAPAGFRRSAFYPCYGLAEATLFVSGGLEGAEPDIRRVRAADLAGNRAVDAGPDDESRTLVSCGPVAAGHELAVVDPGTGEQLPAGQVGEIWFGGPSVAQGYWRRPEESEQIFRARIAGTGAGPFLRTGDLGFVDERGELFVTGRHKDLIIVAGKNHYPSDIEFTVEQSDPKLRPGCGVACSVEVDGEEQLVVIQEVGGNRSQLEAERVIAAIRGAVSQEHGLQAYDVVLIKQGSIPKTSSGKLQRHAARQSYLTGRLEVLASWSAAAPERVTTGAGPATAETAAPPPPVPPGRVEVEQRLIETLATRLKVSPKAVDPTRPIATYGLQSVELVGLVGELEGWLGRELSSTLIWEYPTIDALAGFLSAPASVAIPAATTTGGAGVSATADPGTGAPAGAAAEPATAGGSGAAPATGNGSAAASATTGGHGAVDPAGDGGTDGQPEPVAIIGIGCRFPGGVDGPESFWRLLTEGRDAIREVPADRWDVEELHTDDPAVPGRTTTRWGGFLDRIDQFDPHFFGISAHEAARMDPQQRLLAEVTWEALEDAGVVAEELAGSATGVFIGVATNDYGQLTFQDLDRVDAYTGTGNAFSIAANRLSYLFDLRGPSLAVDTACSSSLVAVHQAVASLARGDCTLAVAGGVNVVLSPALAINFSKAGAMAGDGRCKTFDARADGYVRAEGAGVVVLKPLSQAVRDHDPIYGVILGGAVNQDGRTNGLMAPNPHAQEAVLRSAYERAGVPPEQVGYVEAHGTGTLLGDPIEAKALAAVACADRDPRRPLLVGSVKSNLGHLEAAAGIAGLIKTALVLRHREIPPSLHYETPNPHIPFAQLALRVADRRQPWPAPDAPAVAGVSSFGFGGTNAHLVLGEPPRTADAARTPDPTAATGGPLTNDRSGSNGRTDADGRSSANGRVPAGAPADQGAARLLAISARTPEALRELAARYADRLAAPDAHADLAAVCAAAATRRSHHEQRLACVGDSPDQLREALAAYAVDEERAGLSWGGRRIGRHPKPVFMFSGQGPRWWPLTGDLLAVPAFRDTLEQCARALRQYVDWSLLDVVTAQADEQLLNDPAVAQPTLTAVQIALAALWRSWGVEPAAVVGHSVGEVAAAQVAGALTVADAMRVAWQRGRVIRAAIGNGRMAVVGLPLDRTERLLAERQPGAVSVAASNGPESTVLSGDGTALAALAEALQSEGIFCRLLESVDYASHSPQMEPLRAELGALLEGLTPRPAAVAIISTVSATPIEGTALDAGYWATNLRQPVLFDTAVTGLVDAGHDIFVEISPHAMLGDPVTERIARQQREGVVVGSLRRDEPGHATILGELGRLYTAGYPVDWRRVHGTDVPMVALPAYPWQRERHWITDEYPRPRRTGHRGHPVLETYVRSAAEPGGHHFSARLDLAGFGYLRDHVVEDTPVLPASLLLDAALSATRRLLDDPAAVVERIELTRVTVVDELAEEDTLQLVLLPETGTGGALRIYSRGPAQPDGIWHEVAHGRYGSGAADRPDPAVEPLSTVRARCAQPLDRAEHYARLDRSGLRYGPAFQGVGSIWWDGHEALAELRDPVELTGDRDPYLIHPALLDSCLQVLAAALTSGGDGTDAGTYLPVGVDRFRLAAERVVPRWAHATVDGASAGAPEISGARVVLYDAAGAPAGEITGIRLQRLAGAGTVDRVAESLLELDWQETADPPEETAATGWWLLLADADPVGAELRAELAGRGVATVTVAPGDTYRQAAPDRYEIDPARPEDFVTLLAELRAARPEPCAGVVHAWSLDATLTEQPAVAGPATGVGPTDGDAPAGGRDAELDRIELLGPVAVLHLVQALTGVAGRSPRLVLVTRGAQVVAAEPGTPALAQAGLWGLARVVTLEHGELRPTVVDLDPAAEAPTSAGLADELLHRAGGQQVALRAGRRYTPRLAPWRAPAPTDADLRPHPFDPTAADGNYRLLSLRGHLGSLTPVLWERTPPGPGQVQIEVTAAGLNFNDVLKAMEICPGVPPGIVPLGGECAGRVTAVGAGVTSHRVGDRVMAVAPSSMAAYATTPAELVARIPDGLTDEQAAATPIAFLTVVYGLEYLGHLGEGDTVLIHSATGGVGLAALQVARRNGAEVLATAGSEEKRELLRRLGVKHVMDSRSLRFADEVLALTDGRGVDVVLNSLTGEALTRSLRLLAPNGRFVEIGKQDIYANSHLGLELLRHNRSFLAVDLERAFAEQPKLIARLFAEVLRGFASGEFSALPVTTFGYSDAAQAFGHMAQARHTGKIVLRPDVREMVLPPGEVPVRPVATYLITGGLGALGLQTARWLADRGARHLVLLGRSEPSAAATRVLDELRGRGVDVQVRHADIGRHDEVAAVLAGIDRDLPPLAGIVHSAGVLDDGLMVQLDRARFRAVATPKVDGAWHLHRATLDKDLDFFVLFSSAAALLGSPGQANYASANAFLDTLARLRRAQGRAALSVNWGPWSEAGLAARPDRGGQLAGQGIVSIDPSDGIEALDRLLRTPAAQAAVLPLDRDRLRAAAASGLVPPLLADLVAADGTPAAADRQRSGEVRQRLLGVEPGRRRRNLLTQHVAGEVARVLKLDVARVDVTAPLASMGFDSLMSLELRKRLEASLDVELSATIAWRFPTIDALVPFLAERMDIPLAAEPAADALPAAAAGPASTTTESAAGSRSPAEVGATPDDDLATELERLSDDDVEALLLAKLTQIDERRQG</sequence>
<dbReference type="Gene3D" id="3.40.50.12780">
    <property type="entry name" value="N-terminal domain of ligase-like"/>
    <property type="match status" value="1"/>
</dbReference>
<dbReference type="InterPro" id="IPR057326">
    <property type="entry name" value="KR_dom"/>
</dbReference>
<dbReference type="FunFam" id="3.40.50.12780:FF:000013">
    <property type="entry name" value="Long-chain-fatty-acid--AMP ligase FadD32"/>
    <property type="match status" value="1"/>
</dbReference>
<dbReference type="InterPro" id="IPR049490">
    <property type="entry name" value="C883_1060-like_KR_N"/>
</dbReference>
<dbReference type="SMART" id="SM00826">
    <property type="entry name" value="PKS_DH"/>
    <property type="match status" value="1"/>
</dbReference>
<dbReference type="SMART" id="SM00822">
    <property type="entry name" value="PKS_KR"/>
    <property type="match status" value="1"/>
</dbReference>
<dbReference type="SUPFAM" id="SSF50129">
    <property type="entry name" value="GroES-like"/>
    <property type="match status" value="1"/>
</dbReference>
<dbReference type="InterPro" id="IPR020845">
    <property type="entry name" value="AMP-binding_CS"/>
</dbReference>
<dbReference type="InterPro" id="IPR025110">
    <property type="entry name" value="AMP-bd_C"/>
</dbReference>
<evidence type="ECO:0000256" key="3">
    <source>
        <dbReference type="ARBA" id="ARBA00022553"/>
    </source>
</evidence>
<dbReference type="InterPro" id="IPR042099">
    <property type="entry name" value="ANL_N_sf"/>
</dbReference>
<dbReference type="PROSITE" id="PS52004">
    <property type="entry name" value="KS3_2"/>
    <property type="match status" value="1"/>
</dbReference>
<dbReference type="FunFam" id="3.40.366.10:FF:000002">
    <property type="entry name" value="Probable polyketide synthase 2"/>
    <property type="match status" value="1"/>
</dbReference>
<dbReference type="GO" id="GO:0031177">
    <property type="term" value="F:phosphopantetheine binding"/>
    <property type="evidence" value="ECO:0007669"/>
    <property type="project" value="InterPro"/>
</dbReference>
<evidence type="ECO:0000256" key="12">
    <source>
        <dbReference type="SAM" id="MobiDB-lite"/>
    </source>
</evidence>
<evidence type="ECO:0000259" key="14">
    <source>
        <dbReference type="PROSITE" id="PS52004"/>
    </source>
</evidence>
<keyword evidence="17" id="KW-1185">Reference proteome</keyword>
<dbReference type="Pfam" id="PF02801">
    <property type="entry name" value="Ketoacyl-synt_C"/>
    <property type="match status" value="1"/>
</dbReference>
<dbReference type="InterPro" id="IPR011032">
    <property type="entry name" value="GroES-like_sf"/>
</dbReference>
<dbReference type="InterPro" id="IPR049551">
    <property type="entry name" value="PKS_DH_C"/>
</dbReference>
<dbReference type="Pfam" id="PF00550">
    <property type="entry name" value="PP-binding"/>
    <property type="match status" value="2"/>
</dbReference>
<dbReference type="Gene3D" id="3.10.129.110">
    <property type="entry name" value="Polyketide synthase dehydratase"/>
    <property type="match status" value="1"/>
</dbReference>
<feature type="region of interest" description="Disordered" evidence="12">
    <location>
        <begin position="592"/>
        <end position="613"/>
    </location>
</feature>
<dbReference type="CDD" id="cd05931">
    <property type="entry name" value="FAAL"/>
    <property type="match status" value="1"/>
</dbReference>
<dbReference type="InterPro" id="IPR013149">
    <property type="entry name" value="ADH-like_C"/>
</dbReference>
<dbReference type="SUPFAM" id="SSF52151">
    <property type="entry name" value="FabD/lysophospholipase-like"/>
    <property type="match status" value="1"/>
</dbReference>
<dbReference type="Gene3D" id="3.30.300.30">
    <property type="match status" value="1"/>
</dbReference>
<feature type="domain" description="Carrier" evidence="13">
    <location>
        <begin position="2875"/>
        <end position="2952"/>
    </location>
</feature>
<dbReference type="SUPFAM" id="SSF55048">
    <property type="entry name" value="Probable ACP-binding domain of malonyl-CoA ACP transacylase"/>
    <property type="match status" value="1"/>
</dbReference>
<name>A0A1C6USW1_9ACTN</name>
<dbReference type="STRING" id="227316.GA0070604_3513"/>
<dbReference type="SMART" id="SM01294">
    <property type="entry name" value="PKS_PP_betabranch"/>
    <property type="match status" value="1"/>
</dbReference>
<feature type="domain" description="Carrier" evidence="13">
    <location>
        <begin position="612"/>
        <end position="689"/>
    </location>
</feature>
<keyword evidence="6" id="KW-0276">Fatty acid metabolism</keyword>
<evidence type="ECO:0000256" key="10">
    <source>
        <dbReference type="ARBA" id="ARBA00023315"/>
    </source>
</evidence>
<dbReference type="Gene3D" id="1.10.1200.10">
    <property type="entry name" value="ACP-like"/>
    <property type="match status" value="2"/>
</dbReference>
<evidence type="ECO:0000256" key="6">
    <source>
        <dbReference type="ARBA" id="ARBA00022832"/>
    </source>
</evidence>
<dbReference type="InterPro" id="IPR016039">
    <property type="entry name" value="Thiolase-like"/>
</dbReference>
<dbReference type="InterPro" id="IPR016036">
    <property type="entry name" value="Malonyl_transacylase_ACP-bd"/>
</dbReference>
<feature type="active site" description="Proton donor; for dehydratase activity" evidence="11">
    <location>
        <position position="1901"/>
    </location>
</feature>
<dbReference type="InterPro" id="IPR014030">
    <property type="entry name" value="Ketoacyl_synth_N"/>
</dbReference>
<accession>A0A1C6USW1</accession>
<dbReference type="FunFam" id="3.40.50.720:FF:000209">
    <property type="entry name" value="Polyketide synthase Pks12"/>
    <property type="match status" value="1"/>
</dbReference>
<dbReference type="SMART" id="SM00823">
    <property type="entry name" value="PKS_PP"/>
    <property type="match status" value="2"/>
</dbReference>
<dbReference type="InterPro" id="IPR049552">
    <property type="entry name" value="PKS_DH_N"/>
</dbReference>
<dbReference type="SUPFAM" id="SSF51735">
    <property type="entry name" value="NAD(P)-binding Rossmann-fold domains"/>
    <property type="match status" value="3"/>
</dbReference>
<dbReference type="CDD" id="cd08955">
    <property type="entry name" value="KR_2_FAS_SDR_x"/>
    <property type="match status" value="1"/>
</dbReference>
<dbReference type="Pfam" id="PF00109">
    <property type="entry name" value="ketoacyl-synt"/>
    <property type="match status" value="1"/>
</dbReference>
<dbReference type="GO" id="GO:0016491">
    <property type="term" value="F:oxidoreductase activity"/>
    <property type="evidence" value="ECO:0007669"/>
    <property type="project" value="InterPro"/>
</dbReference>
<dbReference type="SMART" id="SM00825">
    <property type="entry name" value="PKS_KS"/>
    <property type="match status" value="1"/>
</dbReference>
<dbReference type="InterPro" id="IPR013154">
    <property type="entry name" value="ADH-like_N"/>
</dbReference>
<dbReference type="InterPro" id="IPR018201">
    <property type="entry name" value="Ketoacyl_synth_AS"/>
</dbReference>
<dbReference type="CDD" id="cd05195">
    <property type="entry name" value="enoyl_red"/>
    <property type="match status" value="1"/>
</dbReference>
<keyword evidence="10" id="KW-0012">Acyltransferase</keyword>
<dbReference type="PROSITE" id="PS00606">
    <property type="entry name" value="KS3_1"/>
    <property type="match status" value="1"/>
</dbReference>
<reference evidence="17" key="1">
    <citation type="submission" date="2016-06" db="EMBL/GenBank/DDBJ databases">
        <authorList>
            <person name="Varghese N."/>
            <person name="Submissions Spin"/>
        </authorList>
    </citation>
    <scope>NUCLEOTIDE SEQUENCE [LARGE SCALE GENOMIC DNA]</scope>
    <source>
        <strain evidence="17">DSM 44814</strain>
    </source>
</reference>
<keyword evidence="5" id="KW-0677">Repeat</keyword>
<dbReference type="EMBL" id="FMHY01000002">
    <property type="protein sequence ID" value="SCL56923.1"/>
    <property type="molecule type" value="Genomic_DNA"/>
</dbReference>
<dbReference type="GO" id="GO:0004312">
    <property type="term" value="F:fatty acid synthase activity"/>
    <property type="evidence" value="ECO:0007669"/>
    <property type="project" value="TreeGrafter"/>
</dbReference>
<dbReference type="InterPro" id="IPR009081">
    <property type="entry name" value="PP-bd_ACP"/>
</dbReference>
<dbReference type="Pfam" id="PF00107">
    <property type="entry name" value="ADH_zinc_N"/>
    <property type="match status" value="1"/>
</dbReference>
<dbReference type="GO" id="GO:0004315">
    <property type="term" value="F:3-oxoacyl-[acyl-carrier-protein] synthase activity"/>
    <property type="evidence" value="ECO:0007669"/>
    <property type="project" value="InterPro"/>
</dbReference>
<dbReference type="GO" id="GO:0006633">
    <property type="term" value="P:fatty acid biosynthetic process"/>
    <property type="evidence" value="ECO:0007669"/>
    <property type="project" value="InterPro"/>
</dbReference>
<feature type="region of interest" description="Disordered" evidence="12">
    <location>
        <begin position="699"/>
        <end position="763"/>
    </location>
</feature>
<feature type="domain" description="PKS/mFAS DH" evidence="15">
    <location>
        <begin position="1696"/>
        <end position="1989"/>
    </location>
</feature>
<dbReference type="SUPFAM" id="SSF47336">
    <property type="entry name" value="ACP-like"/>
    <property type="match status" value="2"/>
</dbReference>
<dbReference type="Pfam" id="PF14765">
    <property type="entry name" value="PS-DH"/>
    <property type="match status" value="1"/>
</dbReference>
<dbReference type="InterPro" id="IPR014031">
    <property type="entry name" value="Ketoacyl_synth_C"/>
</dbReference>
<dbReference type="InterPro" id="IPR040097">
    <property type="entry name" value="FAAL/FAAC"/>
</dbReference>
<dbReference type="InterPro" id="IPR036291">
    <property type="entry name" value="NAD(P)-bd_dom_sf"/>
</dbReference>
<feature type="compositionally biased region" description="Low complexity" evidence="12">
    <location>
        <begin position="2968"/>
        <end position="2983"/>
    </location>
</feature>
<dbReference type="Gene3D" id="3.40.47.10">
    <property type="match status" value="1"/>
</dbReference>
<evidence type="ECO:0000256" key="11">
    <source>
        <dbReference type="PROSITE-ProRule" id="PRU01363"/>
    </source>
</evidence>
<dbReference type="InterPro" id="IPR016035">
    <property type="entry name" value="Acyl_Trfase/lysoPLipase"/>
</dbReference>
<dbReference type="InterPro" id="IPR050091">
    <property type="entry name" value="PKS_NRPS_Biosynth_Enz"/>
</dbReference>
<evidence type="ECO:0000256" key="5">
    <source>
        <dbReference type="ARBA" id="ARBA00022737"/>
    </source>
</evidence>
<dbReference type="InterPro" id="IPR006162">
    <property type="entry name" value="Ppantetheine_attach_site"/>
</dbReference>
<proteinExistence type="inferred from homology"/>
<keyword evidence="3" id="KW-0597">Phosphoprotein</keyword>
<feature type="active site" description="Proton acceptor; for dehydratase activity" evidence="11">
    <location>
        <position position="1729"/>
    </location>
</feature>
<keyword evidence="7" id="KW-0521">NADP</keyword>
<dbReference type="PANTHER" id="PTHR43775:SF37">
    <property type="entry name" value="SI:DKEY-61P9.11"/>
    <property type="match status" value="1"/>
</dbReference>
<keyword evidence="8" id="KW-0443">Lipid metabolism</keyword>
<feature type="compositionally biased region" description="Low complexity" evidence="12">
    <location>
        <begin position="699"/>
        <end position="745"/>
    </location>
</feature>